<keyword evidence="1" id="KW-0812">Transmembrane</keyword>
<feature type="transmembrane region" description="Helical" evidence="1">
    <location>
        <begin position="204"/>
        <end position="223"/>
    </location>
</feature>
<proteinExistence type="predicted"/>
<dbReference type="InterPro" id="IPR030395">
    <property type="entry name" value="GP_PDE_dom"/>
</dbReference>
<feature type="domain" description="GP-PDE" evidence="2">
    <location>
        <begin position="1"/>
        <end position="180"/>
    </location>
</feature>
<dbReference type="Pfam" id="PF03009">
    <property type="entry name" value="GDPD"/>
    <property type="match status" value="1"/>
</dbReference>
<dbReference type="PANTHER" id="PTHR43805">
    <property type="entry name" value="GLYCEROPHOSPHORYL DIESTER PHOSPHODIESTERASE"/>
    <property type="match status" value="1"/>
</dbReference>
<dbReference type="PROSITE" id="PS51704">
    <property type="entry name" value="GP_PDE"/>
    <property type="match status" value="1"/>
</dbReference>
<accession>A0ABR1V7Q1</accession>
<comment type="caution">
    <text evidence="3">The sequence shown here is derived from an EMBL/GenBank/DDBJ whole genome shotgun (WGS) entry which is preliminary data.</text>
</comment>
<evidence type="ECO:0000256" key="1">
    <source>
        <dbReference type="SAM" id="Phobius"/>
    </source>
</evidence>
<evidence type="ECO:0000259" key="2">
    <source>
        <dbReference type="PROSITE" id="PS51704"/>
    </source>
</evidence>
<dbReference type="Gene3D" id="3.20.20.190">
    <property type="entry name" value="Phosphatidylinositol (PI) phosphodiesterase"/>
    <property type="match status" value="1"/>
</dbReference>
<dbReference type="GeneID" id="92051336"/>
<keyword evidence="4" id="KW-1185">Reference proteome</keyword>
<dbReference type="EMBL" id="JAQQWN010000009">
    <property type="protein sequence ID" value="KAK8067215.1"/>
    <property type="molecule type" value="Genomic_DNA"/>
</dbReference>
<organism evidence="3 4">
    <name type="scientific">Apiospora hydei</name>
    <dbReference type="NCBI Taxonomy" id="1337664"/>
    <lineage>
        <taxon>Eukaryota</taxon>
        <taxon>Fungi</taxon>
        <taxon>Dikarya</taxon>
        <taxon>Ascomycota</taxon>
        <taxon>Pezizomycotina</taxon>
        <taxon>Sordariomycetes</taxon>
        <taxon>Xylariomycetidae</taxon>
        <taxon>Amphisphaeriales</taxon>
        <taxon>Apiosporaceae</taxon>
        <taxon>Apiospora</taxon>
    </lineage>
</organism>
<evidence type="ECO:0000313" key="4">
    <source>
        <dbReference type="Proteomes" id="UP001433268"/>
    </source>
</evidence>
<keyword evidence="1" id="KW-1133">Transmembrane helix</keyword>
<dbReference type="SUPFAM" id="SSF51695">
    <property type="entry name" value="PLC-like phosphodiesterases"/>
    <property type="match status" value="1"/>
</dbReference>
<gene>
    <name evidence="3" type="ORF">PG997_013962</name>
</gene>
<sequence>TKPECDWEVLKALRTLKEPSQPMPRLVDLLEYLGQPQQQDIWLLLDIKTDDDQTHLLPRLAKLLASIPTGRPWRDRILLGAWDAEWVSGCLRYLPGFPVTLNAFSPPYATAMMPVHHLSFNLYYYSFATNRGSAFIKLAKEQDRLIFSWSDNTDDWMVKSLENEVDGVITDDPKRFLELCEQWSSSKSKMQKGAGRRLSAKQTILWLIINFLVIAGEVVFILVKGTPRTRVKRALSI</sequence>
<protein>
    <recommendedName>
        <fullName evidence="2">GP-PDE domain-containing protein</fullName>
    </recommendedName>
</protein>
<dbReference type="RefSeq" id="XP_066663968.1">
    <property type="nucleotide sequence ID" value="XM_066818276.1"/>
</dbReference>
<keyword evidence="1" id="KW-0472">Membrane</keyword>
<dbReference type="Proteomes" id="UP001433268">
    <property type="component" value="Unassembled WGS sequence"/>
</dbReference>
<feature type="non-terminal residue" evidence="3">
    <location>
        <position position="1"/>
    </location>
</feature>
<dbReference type="PANTHER" id="PTHR43805:SF1">
    <property type="entry name" value="GP-PDE DOMAIN-CONTAINING PROTEIN"/>
    <property type="match status" value="1"/>
</dbReference>
<reference evidence="3 4" key="1">
    <citation type="submission" date="2023-01" db="EMBL/GenBank/DDBJ databases">
        <title>Analysis of 21 Apiospora genomes using comparative genomics revels a genus with tremendous synthesis potential of carbohydrate active enzymes and secondary metabolites.</title>
        <authorList>
            <person name="Sorensen T."/>
        </authorList>
    </citation>
    <scope>NUCLEOTIDE SEQUENCE [LARGE SCALE GENOMIC DNA]</scope>
    <source>
        <strain evidence="3 4">CBS 114990</strain>
    </source>
</reference>
<name>A0ABR1V7Q1_9PEZI</name>
<dbReference type="InterPro" id="IPR017946">
    <property type="entry name" value="PLC-like_Pdiesterase_TIM-brl"/>
</dbReference>
<evidence type="ECO:0000313" key="3">
    <source>
        <dbReference type="EMBL" id="KAK8067215.1"/>
    </source>
</evidence>